<dbReference type="PANTHER" id="PTHR23091:SF4">
    <property type="entry name" value="N-TERMINAL AMINO-ACID N(ALPHA)-ACETYLTRANSFERASE NATA"/>
    <property type="match status" value="1"/>
</dbReference>
<dbReference type="InterPro" id="IPR016181">
    <property type="entry name" value="Acyl_CoA_acyltransferase"/>
</dbReference>
<dbReference type="PANTHER" id="PTHR23091">
    <property type="entry name" value="N-TERMINAL ACETYLTRANSFERASE"/>
    <property type="match status" value="1"/>
</dbReference>
<evidence type="ECO:0000256" key="1">
    <source>
        <dbReference type="ARBA" id="ARBA00022679"/>
    </source>
</evidence>
<keyword evidence="1 5" id="KW-0808">Transferase</keyword>
<evidence type="ECO:0000256" key="2">
    <source>
        <dbReference type="ARBA" id="ARBA00023315"/>
    </source>
</evidence>
<dbReference type="Proteomes" id="UP000183365">
    <property type="component" value="Unassembled WGS sequence"/>
</dbReference>
<dbReference type="GO" id="GO:0042802">
    <property type="term" value="F:identical protein binding"/>
    <property type="evidence" value="ECO:0007669"/>
    <property type="project" value="EnsemblFungi"/>
</dbReference>
<dbReference type="SUPFAM" id="SSF55729">
    <property type="entry name" value="Acyl-CoA N-acyltransferases (Nat)"/>
    <property type="match status" value="1"/>
</dbReference>
<dbReference type="GO" id="GO:0031415">
    <property type="term" value="C:NatA complex"/>
    <property type="evidence" value="ECO:0007669"/>
    <property type="project" value="EnsemblFungi"/>
</dbReference>
<proteinExistence type="inferred from homology"/>
<dbReference type="GO" id="GO:1990189">
    <property type="term" value="F:protein N-terminal-serine acetyltransferase activity"/>
    <property type="evidence" value="ECO:0007669"/>
    <property type="project" value="TreeGrafter"/>
</dbReference>
<evidence type="ECO:0000259" key="4">
    <source>
        <dbReference type="PROSITE" id="PS51186"/>
    </source>
</evidence>
<feature type="domain" description="N-acetyltransferase" evidence="4">
    <location>
        <begin position="62"/>
        <end position="223"/>
    </location>
</feature>
<name>A0A1L0CTX5_9ASCO</name>
<keyword evidence="6" id="KW-1185">Reference proteome</keyword>
<dbReference type="AlphaFoldDB" id="A0A1L0CTX5"/>
<dbReference type="GO" id="GO:1990190">
    <property type="term" value="F:protein-N-terminal-glutamate acetyltransferase activity"/>
    <property type="evidence" value="ECO:0007669"/>
    <property type="project" value="TreeGrafter"/>
</dbReference>
<dbReference type="OrthoDB" id="25586at2759"/>
<evidence type="ECO:0000313" key="6">
    <source>
        <dbReference type="Proteomes" id="UP000183365"/>
    </source>
</evidence>
<reference evidence="6" key="1">
    <citation type="submission" date="2016-11" db="EMBL/GenBank/DDBJ databases">
        <authorList>
            <person name="Guldener U."/>
        </authorList>
    </citation>
    <scope>NUCLEOTIDE SEQUENCE [LARGE SCALE GENOMIC DNA]</scope>
</reference>
<gene>
    <name evidence="5" type="ORF">HGUI_00383</name>
</gene>
<sequence length="238" mass="27340">MPINIRRATVADLITMQHTNLTNLPENYTFKFYLYHLLTWPHISFVATTIDPVDSSDNLLFVNGEPASENILKEKINKIAKENPLFKPENNDQLLELINANAKMDSQYINKNEKIVGYVLAKLNDDEEPNPDSDINPAQTGHVTSLSVMRTYRKLGIAEKLMLQSLKALRDTHNAKDVILHVRESNGAAFHLYKNKLDFEILTVEKGYYMDKEDAYKMKKDLSAYDSEDEDFEDNLLI</sequence>
<dbReference type="CDD" id="cd04301">
    <property type="entry name" value="NAT_SF"/>
    <property type="match status" value="1"/>
</dbReference>
<dbReference type="InterPro" id="IPR000182">
    <property type="entry name" value="GNAT_dom"/>
</dbReference>
<dbReference type="PROSITE" id="PS51186">
    <property type="entry name" value="GNAT"/>
    <property type="match status" value="1"/>
</dbReference>
<accession>A0A1L0CTX5</accession>
<evidence type="ECO:0000256" key="3">
    <source>
        <dbReference type="ARBA" id="ARBA00025786"/>
    </source>
</evidence>
<dbReference type="VEuPathDB" id="FungiDB:HGUI_00383"/>
<dbReference type="Gene3D" id="3.40.630.30">
    <property type="match status" value="1"/>
</dbReference>
<protein>
    <submittedName>
        <fullName evidence="5">Related to N-terminal acetyltransferase A complex catalytic subunit ARD1</fullName>
    </submittedName>
</protein>
<dbReference type="InterPro" id="IPR045047">
    <property type="entry name" value="Ard1-like"/>
</dbReference>
<organism evidence="5 6">
    <name type="scientific">Hanseniaspora guilliermondii</name>
    <dbReference type="NCBI Taxonomy" id="56406"/>
    <lineage>
        <taxon>Eukaryota</taxon>
        <taxon>Fungi</taxon>
        <taxon>Dikarya</taxon>
        <taxon>Ascomycota</taxon>
        <taxon>Saccharomycotina</taxon>
        <taxon>Saccharomycetes</taxon>
        <taxon>Saccharomycodales</taxon>
        <taxon>Saccharomycodaceae</taxon>
        <taxon>Hanseniaspora</taxon>
    </lineage>
</organism>
<dbReference type="EMBL" id="FQNF01000005">
    <property type="protein sequence ID" value="SGZ38183.1"/>
    <property type="molecule type" value="Genomic_DNA"/>
</dbReference>
<keyword evidence="2" id="KW-0012">Acyltransferase</keyword>
<dbReference type="Pfam" id="PF00583">
    <property type="entry name" value="Acetyltransf_1"/>
    <property type="match status" value="1"/>
</dbReference>
<evidence type="ECO:0000313" key="5">
    <source>
        <dbReference type="EMBL" id="SGZ38183.1"/>
    </source>
</evidence>
<comment type="similarity">
    <text evidence="3">Belongs to the acetyltransferase family. ARD1 subfamily.</text>
</comment>